<reference evidence="1 2" key="1">
    <citation type="journal article" date="2014" name="PLoS ONE">
        <title>De novo Genome Assembly of the Fungal Plant Pathogen Pyrenophora semeniperda.</title>
        <authorList>
            <person name="Soliai M.M."/>
            <person name="Meyer S.E."/>
            <person name="Udall J.A."/>
            <person name="Elzinga D.E."/>
            <person name="Hermansen R.A."/>
            <person name="Bodily P.M."/>
            <person name="Hart A.A."/>
            <person name="Coleman C.E."/>
        </authorList>
    </citation>
    <scope>NUCLEOTIDE SEQUENCE [LARGE SCALE GENOMIC DNA]</scope>
    <source>
        <strain evidence="1 2">CCB06</strain>
        <tissue evidence="1">Mycelium</tissue>
    </source>
</reference>
<dbReference type="OrthoDB" id="3795309at2759"/>
<dbReference type="AlphaFoldDB" id="A0A3M7M3D7"/>
<evidence type="ECO:0000313" key="1">
    <source>
        <dbReference type="EMBL" id="RMZ68914.1"/>
    </source>
</evidence>
<evidence type="ECO:0000313" key="2">
    <source>
        <dbReference type="Proteomes" id="UP000265663"/>
    </source>
</evidence>
<dbReference type="Proteomes" id="UP000265663">
    <property type="component" value="Unassembled WGS sequence"/>
</dbReference>
<protein>
    <submittedName>
        <fullName evidence="1">Uncharacterized protein</fullName>
    </submittedName>
</protein>
<dbReference type="EMBL" id="KE747817">
    <property type="protein sequence ID" value="RMZ68914.1"/>
    <property type="molecule type" value="Genomic_DNA"/>
</dbReference>
<proteinExistence type="predicted"/>
<keyword evidence="2" id="KW-1185">Reference proteome</keyword>
<gene>
    <name evidence="1" type="ORF">GMOD_00002805</name>
</gene>
<name>A0A3M7M3D7_9PLEO</name>
<accession>A0A3M7M3D7</accession>
<organism evidence="1 2">
    <name type="scientific">Pyrenophora seminiperda CCB06</name>
    <dbReference type="NCBI Taxonomy" id="1302712"/>
    <lineage>
        <taxon>Eukaryota</taxon>
        <taxon>Fungi</taxon>
        <taxon>Dikarya</taxon>
        <taxon>Ascomycota</taxon>
        <taxon>Pezizomycotina</taxon>
        <taxon>Dothideomycetes</taxon>
        <taxon>Pleosporomycetidae</taxon>
        <taxon>Pleosporales</taxon>
        <taxon>Pleosporineae</taxon>
        <taxon>Pleosporaceae</taxon>
        <taxon>Pyrenophora</taxon>
    </lineage>
</organism>
<sequence length="370" mass="43253">MFQQFDQEHRRAERELTRTIIDRKLALSKIRSGHSKAVRLVLHQHWADNLHVAILRYTCAANMAIVARVLELPRELRDTVYAHLWGFDEDKDPNRDLLYWWDSFDEPWFKKDDDVSKSPWLEGFGRCLRPPHFVDKAFVGDRFAKEVLLQFKDSVGRDLRPTGEKPPVAECGLMDISMKEFVKKDMFGLGLTLEELVRNLDLRINFLPDDEPVLAISDDMSAYLSEADNGITALLTIPYTNRIITHNEYFRDFQTRPRIITLGIWQEDNFEDELHISILKLIARAYHGLRAKGFTVKFQYSSESIELKVLFEDDVWDWTQDDWTRNLNVRNSLTTLATSIPPRRRRLQAIVWKQIKNHLFQIPNAGTSPG</sequence>